<feature type="compositionally biased region" description="Low complexity" evidence="1">
    <location>
        <begin position="163"/>
        <end position="186"/>
    </location>
</feature>
<dbReference type="STRING" id="289003.SAMN05216190_102132"/>
<protein>
    <submittedName>
        <fullName evidence="2">Uncharacterized protein</fullName>
    </submittedName>
</protein>
<name>A0A1I5KXS5_9PSED</name>
<feature type="region of interest" description="Disordered" evidence="1">
    <location>
        <begin position="126"/>
        <end position="186"/>
    </location>
</feature>
<evidence type="ECO:0000313" key="2">
    <source>
        <dbReference type="EMBL" id="SFO89723.1"/>
    </source>
</evidence>
<dbReference type="AlphaFoldDB" id="A0A1I5KXS5"/>
<proteinExistence type="predicted"/>
<accession>A0A1I5KXS5</accession>
<keyword evidence="3" id="KW-1185">Reference proteome</keyword>
<feature type="compositionally biased region" description="Basic and acidic residues" evidence="1">
    <location>
        <begin position="135"/>
        <end position="148"/>
    </location>
</feature>
<sequence length="232" mass="25343">MNRDQHDPHEQALLEHFRAHSRAEPSAELDARILAAARAAQVSSRPSWSQRLHAWLFGQGGRQRWSLAVAGLACVGIGVSLTWRTLEQAPETYDAPMPRAVMAPAPAAPVAEAEAPQDLLREQAPAMQSYSQTRQKAEKKESAPEAMRKQAPSASEALSDALAPEGAPSMAAGAAPQASKAVQSQPEQLLAQLLELRRVGKVDEAKALQQRLQRDYPQLDIEAQLQRLENNR</sequence>
<reference evidence="3" key="1">
    <citation type="submission" date="2016-10" db="EMBL/GenBank/DDBJ databases">
        <authorList>
            <person name="Varghese N."/>
            <person name="Submissions S."/>
        </authorList>
    </citation>
    <scope>NUCLEOTIDE SEQUENCE [LARGE SCALE GENOMIC DNA]</scope>
    <source>
        <strain evidence="3">DSM 17834</strain>
    </source>
</reference>
<gene>
    <name evidence="2" type="ORF">SAMN05216190_102132</name>
</gene>
<evidence type="ECO:0000256" key="1">
    <source>
        <dbReference type="SAM" id="MobiDB-lite"/>
    </source>
</evidence>
<dbReference type="EMBL" id="FOWX01000002">
    <property type="protein sequence ID" value="SFO89723.1"/>
    <property type="molecule type" value="Genomic_DNA"/>
</dbReference>
<dbReference type="Proteomes" id="UP000198784">
    <property type="component" value="Unassembled WGS sequence"/>
</dbReference>
<dbReference type="RefSeq" id="WP_342029866.1">
    <property type="nucleotide sequence ID" value="NZ_FOWX01000002.1"/>
</dbReference>
<organism evidence="2 3">
    <name type="scientific">Pseudomonas borbori</name>
    <dbReference type="NCBI Taxonomy" id="289003"/>
    <lineage>
        <taxon>Bacteria</taxon>
        <taxon>Pseudomonadati</taxon>
        <taxon>Pseudomonadota</taxon>
        <taxon>Gammaproteobacteria</taxon>
        <taxon>Pseudomonadales</taxon>
        <taxon>Pseudomonadaceae</taxon>
        <taxon>Pseudomonas</taxon>
    </lineage>
</organism>
<evidence type="ECO:0000313" key="3">
    <source>
        <dbReference type="Proteomes" id="UP000198784"/>
    </source>
</evidence>